<organism evidence="3 4">
    <name type="scientific">Candidatus Nomurabacteria bacterium CG1_02_43_90</name>
    <dbReference type="NCBI Taxonomy" id="1805281"/>
    <lineage>
        <taxon>Bacteria</taxon>
        <taxon>Candidatus Nomuraibacteriota</taxon>
    </lineage>
</organism>
<gene>
    <name evidence="3" type="ORF">AUJ77_03130</name>
</gene>
<dbReference type="AlphaFoldDB" id="A0A1J4V810"/>
<dbReference type="PANTHER" id="PTHR30053">
    <property type="entry name" value="ELONGATION FACTOR P"/>
    <property type="match status" value="1"/>
</dbReference>
<dbReference type="Gene3D" id="2.30.30.30">
    <property type="match status" value="1"/>
</dbReference>
<dbReference type="EMBL" id="MNVN01000018">
    <property type="protein sequence ID" value="OIO30415.1"/>
    <property type="molecule type" value="Genomic_DNA"/>
</dbReference>
<name>A0A1J4V810_9BACT</name>
<dbReference type="InterPro" id="IPR014722">
    <property type="entry name" value="Rib_uL2_dom2"/>
</dbReference>
<evidence type="ECO:0000313" key="4">
    <source>
        <dbReference type="Proteomes" id="UP000181992"/>
    </source>
</evidence>
<comment type="similarity">
    <text evidence="1">Belongs to the elongation factor P family.</text>
</comment>
<reference evidence="3 4" key="1">
    <citation type="journal article" date="2016" name="Environ. Microbiol.">
        <title>Genomic resolution of a cold subsurface aquifer community provides metabolic insights for novel microbes adapted to high CO concentrations.</title>
        <authorList>
            <person name="Probst A.J."/>
            <person name="Castelle C.J."/>
            <person name="Singh A."/>
            <person name="Brown C.T."/>
            <person name="Anantharaman K."/>
            <person name="Sharon I."/>
            <person name="Hug L.A."/>
            <person name="Burstein D."/>
            <person name="Emerson J.B."/>
            <person name="Thomas B.C."/>
            <person name="Banfield J.F."/>
        </authorList>
    </citation>
    <scope>NUCLEOTIDE SEQUENCE [LARGE SCALE GENOMIC DNA]</scope>
    <source>
        <strain evidence="3">CG1_02_43_90</strain>
    </source>
</reference>
<dbReference type="FunFam" id="2.40.50.140:FF:000004">
    <property type="entry name" value="Elongation factor P"/>
    <property type="match status" value="1"/>
</dbReference>
<dbReference type="SMART" id="SM00841">
    <property type="entry name" value="Elong-fact-P_C"/>
    <property type="match status" value="1"/>
</dbReference>
<dbReference type="SUPFAM" id="SSF50249">
    <property type="entry name" value="Nucleic acid-binding proteins"/>
    <property type="match status" value="1"/>
</dbReference>
<protein>
    <recommendedName>
        <fullName evidence="2">Elongation factor P C-terminal domain-containing protein</fullName>
    </recommendedName>
</protein>
<dbReference type="InterPro" id="IPR015365">
    <property type="entry name" value="Elong-fact-P_C"/>
</dbReference>
<dbReference type="STRING" id="1805281.AUJ77_03130"/>
<accession>A0A1J4V810</accession>
<evidence type="ECO:0000256" key="1">
    <source>
        <dbReference type="ARBA" id="ARBA00009479"/>
    </source>
</evidence>
<proteinExistence type="inferred from homology"/>
<dbReference type="Proteomes" id="UP000181992">
    <property type="component" value="Unassembled WGS sequence"/>
</dbReference>
<evidence type="ECO:0000259" key="2">
    <source>
        <dbReference type="SMART" id="SM00841"/>
    </source>
</evidence>
<dbReference type="NCBIfam" id="NF001810">
    <property type="entry name" value="PRK00529.1"/>
    <property type="match status" value="1"/>
</dbReference>
<dbReference type="PIRSF" id="PIRSF005901">
    <property type="entry name" value="EF-P"/>
    <property type="match status" value="1"/>
</dbReference>
<evidence type="ECO:0000313" key="3">
    <source>
        <dbReference type="EMBL" id="OIO30415.1"/>
    </source>
</evidence>
<dbReference type="SUPFAM" id="SSF50104">
    <property type="entry name" value="Translation proteins SH3-like domain"/>
    <property type="match status" value="1"/>
</dbReference>
<dbReference type="InterPro" id="IPR012340">
    <property type="entry name" value="NA-bd_OB-fold"/>
</dbReference>
<dbReference type="Gene3D" id="2.40.50.140">
    <property type="entry name" value="Nucleic acid-binding proteins"/>
    <property type="match status" value="2"/>
</dbReference>
<comment type="caution">
    <text evidence="3">The sequence shown here is derived from an EMBL/GenBank/DDBJ whole genome shotgun (WGS) entry which is preliminary data.</text>
</comment>
<dbReference type="GO" id="GO:0003746">
    <property type="term" value="F:translation elongation factor activity"/>
    <property type="evidence" value="ECO:0007669"/>
    <property type="project" value="TreeGrafter"/>
</dbReference>
<sequence>MAIIDYNEIKPGKCIVLKGEPYEVLSSHVAQKQKRRPTNQTKLKHLITGRVVEETFQQSDRGVEADIETKEIKYLYSGKGESWFCSVKDPSDRFSLKTEVLDGKEGFLKANTLVTAMLFDDNVISVRLPIKVELLVKEAPPAVRGNTVSGGSNTVTLETGATVNVPMFIHEGDLIRINTETGTYAERVDKK</sequence>
<dbReference type="GO" id="GO:0005829">
    <property type="term" value="C:cytosol"/>
    <property type="evidence" value="ECO:0007669"/>
    <property type="project" value="UniProtKB-ARBA"/>
</dbReference>
<dbReference type="Pfam" id="PF08207">
    <property type="entry name" value="EFP_N"/>
    <property type="match status" value="1"/>
</dbReference>
<dbReference type="InterPro" id="IPR020599">
    <property type="entry name" value="Transl_elong_fac_P/YeiP"/>
</dbReference>
<dbReference type="InterPro" id="IPR008991">
    <property type="entry name" value="Translation_prot_SH3-like_sf"/>
</dbReference>
<dbReference type="GO" id="GO:0043043">
    <property type="term" value="P:peptide biosynthetic process"/>
    <property type="evidence" value="ECO:0007669"/>
    <property type="project" value="InterPro"/>
</dbReference>
<dbReference type="Pfam" id="PF09285">
    <property type="entry name" value="Elong-fact-P_C"/>
    <property type="match status" value="1"/>
</dbReference>
<dbReference type="InterPro" id="IPR013185">
    <property type="entry name" value="Transl_elong_KOW-like"/>
</dbReference>
<feature type="domain" description="Elongation factor P C-terminal" evidence="2">
    <location>
        <begin position="132"/>
        <end position="187"/>
    </location>
</feature>
<dbReference type="PANTHER" id="PTHR30053:SF12">
    <property type="entry name" value="ELONGATION FACTOR P (EF-P) FAMILY PROTEIN"/>
    <property type="match status" value="1"/>
</dbReference>